<feature type="region of interest" description="Disordered" evidence="16">
    <location>
        <begin position="1"/>
        <end position="29"/>
    </location>
</feature>
<feature type="compositionally biased region" description="Acidic residues" evidence="16">
    <location>
        <begin position="14"/>
        <end position="26"/>
    </location>
</feature>
<name>A0A7J6MK98_PEROL</name>
<evidence type="ECO:0000256" key="8">
    <source>
        <dbReference type="ARBA" id="ARBA00022967"/>
    </source>
</evidence>
<comment type="subcellular location">
    <subcellularLocation>
        <location evidence="1 15">Membrane</location>
        <topology evidence="1 15">Multi-pass membrane protein</topology>
    </subcellularLocation>
</comment>
<dbReference type="SUPFAM" id="SSF81653">
    <property type="entry name" value="Calcium ATPase, transduction domain A"/>
    <property type="match status" value="1"/>
</dbReference>
<evidence type="ECO:0000256" key="13">
    <source>
        <dbReference type="PIRSR" id="PIRSR606539-2"/>
    </source>
</evidence>
<feature type="binding site" evidence="13">
    <location>
        <position position="864"/>
    </location>
    <ligand>
        <name>ATP</name>
        <dbReference type="ChEBI" id="CHEBI:30616"/>
    </ligand>
</feature>
<evidence type="ECO:0000256" key="2">
    <source>
        <dbReference type="ARBA" id="ARBA00008109"/>
    </source>
</evidence>
<feature type="domain" description="P-type ATPase C-terminal" evidence="18">
    <location>
        <begin position="888"/>
        <end position="1118"/>
    </location>
</feature>
<evidence type="ECO:0000256" key="14">
    <source>
        <dbReference type="PIRSR" id="PIRSR606539-3"/>
    </source>
</evidence>
<gene>
    <name evidence="20" type="primary">ATP9B</name>
    <name evidence="20" type="ORF">FOL46_009568</name>
    <name evidence="19" type="ORF">FOZ61_010597</name>
</gene>
<dbReference type="OrthoDB" id="377733at2759"/>
<evidence type="ECO:0000256" key="6">
    <source>
        <dbReference type="ARBA" id="ARBA00022840"/>
    </source>
</evidence>
<evidence type="ECO:0000313" key="19">
    <source>
        <dbReference type="EMBL" id="KAF4665696.1"/>
    </source>
</evidence>
<feature type="transmembrane region" description="Helical" evidence="15">
    <location>
        <begin position="1060"/>
        <end position="1080"/>
    </location>
</feature>
<feature type="binding site" evidence="13">
    <location>
        <position position="744"/>
    </location>
    <ligand>
        <name>ATP</name>
        <dbReference type="ChEBI" id="CHEBI:30616"/>
    </ligand>
</feature>
<feature type="binding site" evidence="13">
    <location>
        <position position="550"/>
    </location>
    <ligand>
        <name>ATP</name>
        <dbReference type="ChEBI" id="CHEBI:30616"/>
    </ligand>
</feature>
<dbReference type="InterPro" id="IPR044492">
    <property type="entry name" value="P_typ_ATPase_HD_dom"/>
</dbReference>
<dbReference type="Gene3D" id="2.70.150.10">
    <property type="entry name" value="Calcium-transporting ATPase, cytoplasmic transduction domain A"/>
    <property type="match status" value="1"/>
</dbReference>
<sequence length="1165" mass="129867">MPSTPHGYVRQESDIDIEEASDDDDSGSVYEGPSADFVDPAMVQRDGCCQRLCRCLCPRRKVKETGFRLVRADDRRTNRPIVIDEDGEMKFLRKVSNVVASTKYTIVSFVPMVFAQQFKFFFNFFFLVLAVTQSLPPLRVGPMFTYIGPLVFVLMCTMLKEASDDIKRWRRDKAVNSKKYTRVNTAIGDLEKVASADIKVGDVLQVLTNERVPADMILLRTEFGEQEGSKDGQTYIRTDQLDGEKDWKPRKAPALTQDLAGWRDLCGDVQICAKVEAPQMSIYKFLGRLSLRKLGEDSDVKSEALGLENTLWANTVVTHGPVYGLVVYTGVDSRTVMSYDDNASDDKTCLLDKQVDFCAKVCFAILIGLSFMLVLCRGLRGQWWIFLLRYIVLLSYIIPISLRVNLDMAKTLYASRIGNDSKIPGTVARNTAIVEDLGTVDYVLTDKTGTLTKNDMLFKKLRVPAGEYSSGTDTQQVSLMITRVLRRILAARPSPGTFGRSPGQRGQTEEESQGLELLTAMVTLALCHNVTPVETAGSDEWTLQAPSPDEAALVKYARECGIKLIRRDDDSIVIAIADTGSILECMNITGRPQLRYDIIECFPFSSDRKRMGVIVKEEISGQYVYLIKGADSVMIPRVAGHDSNNAFMEDVVDDYARHGLRTLVVALKRMTAESCEEFQAAYREAALDVSEQRGDKLTAIVDSYLETNLDLVCLTGVEDMLQDDVAPVIESLRVAKIKVWMLTGDKIDTAICIAISTALKSPDQPLLRLEASHVHSAIDALSDLREAGNAKSEGLSDTVVVIDGTVLAMVLSAGLYTSEFVELIKDAPAVVCCRCSPSQKSEVVRAIKKYDNGQRTLAIGDGGNDVGMIQAADVGVGIVGKEGMQASLAADFSIQEFRSLHRLLLWHGRNCYLQSARMSLFVIHRGLVIAVMQVIFSAMFYFIALPLFQGWLMIGYSTYYTTAPVFSLCLYTDLEDTVVYQYPELYAISRRGRQMSLKAFLGWVWKSIYQGSAIMVLTVILFGNELITSSLVAVAFTSLVISELLNVASEVHPNWHPLMIVAELLSIVIYVYSMFILRSYFDLDTIFSIGFLWKVAIITAVSWIPVHAWKQIRRCCCPPHHRKLLRAYQRSGGHRPERTRYVYHDPENDSVELLATTTTGESASE</sequence>
<feature type="transmembrane region" description="Helical" evidence="15">
    <location>
        <begin position="357"/>
        <end position="375"/>
    </location>
</feature>
<dbReference type="GO" id="GO:0005886">
    <property type="term" value="C:plasma membrane"/>
    <property type="evidence" value="ECO:0007669"/>
    <property type="project" value="TreeGrafter"/>
</dbReference>
<dbReference type="InterPro" id="IPR008250">
    <property type="entry name" value="ATPase_P-typ_transduc_dom_A_sf"/>
</dbReference>
<evidence type="ECO:0000256" key="3">
    <source>
        <dbReference type="ARBA" id="ARBA00022692"/>
    </source>
</evidence>
<feature type="transmembrane region" description="Helical" evidence="15">
    <location>
        <begin position="922"/>
        <end position="944"/>
    </location>
</feature>
<evidence type="ECO:0000256" key="5">
    <source>
        <dbReference type="ARBA" id="ARBA00022741"/>
    </source>
</evidence>
<evidence type="ECO:0000313" key="20">
    <source>
        <dbReference type="EMBL" id="KAF4672022.1"/>
    </source>
</evidence>
<keyword evidence="3 15" id="KW-0812">Transmembrane</keyword>
<evidence type="ECO:0000256" key="12">
    <source>
        <dbReference type="PIRSR" id="PIRSR606539-1"/>
    </source>
</evidence>
<evidence type="ECO:0000313" key="21">
    <source>
        <dbReference type="Proteomes" id="UP000570595"/>
    </source>
</evidence>
<evidence type="ECO:0000256" key="9">
    <source>
        <dbReference type="ARBA" id="ARBA00022989"/>
    </source>
</evidence>
<feature type="transmembrane region" description="Helical" evidence="15">
    <location>
        <begin position="950"/>
        <end position="971"/>
    </location>
</feature>
<dbReference type="NCBIfam" id="TIGR01494">
    <property type="entry name" value="ATPase_P-type"/>
    <property type="match status" value="2"/>
</dbReference>
<feature type="binding site" evidence="13">
    <location>
        <position position="745"/>
    </location>
    <ligand>
        <name>ATP</name>
        <dbReference type="ChEBI" id="CHEBI:30616"/>
    </ligand>
</feature>
<feature type="transmembrane region" description="Helical" evidence="15">
    <location>
        <begin position="1000"/>
        <end position="1021"/>
    </location>
</feature>
<evidence type="ECO:0000259" key="17">
    <source>
        <dbReference type="Pfam" id="PF16209"/>
    </source>
</evidence>
<proteinExistence type="inferred from homology"/>
<dbReference type="PANTHER" id="PTHR24092">
    <property type="entry name" value="PROBABLE PHOSPHOLIPID-TRANSPORTING ATPASE"/>
    <property type="match status" value="1"/>
</dbReference>
<feature type="binding site" evidence="14">
    <location>
        <position position="446"/>
    </location>
    <ligand>
        <name>Mg(2+)</name>
        <dbReference type="ChEBI" id="CHEBI:18420"/>
    </ligand>
</feature>
<feature type="binding site" evidence="13">
    <location>
        <position position="834"/>
    </location>
    <ligand>
        <name>ATP</name>
        <dbReference type="ChEBI" id="CHEBI:30616"/>
    </ligand>
</feature>
<keyword evidence="6 13" id="KW-0067">ATP-binding</keyword>
<dbReference type="EMBL" id="JABANN010000089">
    <property type="protein sequence ID" value="KAF4672022.1"/>
    <property type="molecule type" value="Genomic_DNA"/>
</dbReference>
<dbReference type="PANTHER" id="PTHR24092:SF5">
    <property type="entry name" value="PHOSPHOLIPID-TRANSPORTING ATPASE"/>
    <property type="match status" value="1"/>
</dbReference>
<dbReference type="Gene3D" id="3.40.1110.10">
    <property type="entry name" value="Calcium-transporting ATPase, cytoplasmic domain N"/>
    <property type="match status" value="1"/>
</dbReference>
<evidence type="ECO:0000313" key="22">
    <source>
        <dbReference type="Proteomes" id="UP000572268"/>
    </source>
</evidence>
<dbReference type="EMBL" id="JABAHT010000088">
    <property type="protein sequence ID" value="KAF4665696.1"/>
    <property type="molecule type" value="Genomic_DNA"/>
</dbReference>
<dbReference type="InterPro" id="IPR023299">
    <property type="entry name" value="ATPase_P-typ_cyto_dom_N"/>
</dbReference>
<dbReference type="Proteomes" id="UP000572268">
    <property type="component" value="Unassembled WGS sequence"/>
</dbReference>
<comment type="catalytic activity">
    <reaction evidence="11 15">
        <text>ATP + H2O + phospholipidSide 1 = ADP + phosphate + phospholipidSide 2.</text>
        <dbReference type="EC" id="7.6.2.1"/>
    </reaction>
</comment>
<feature type="binding site" evidence="14">
    <location>
        <position position="861"/>
    </location>
    <ligand>
        <name>Mg(2+)</name>
        <dbReference type="ChEBI" id="CHEBI:18420"/>
    </ligand>
</feature>
<dbReference type="SUPFAM" id="SSF56784">
    <property type="entry name" value="HAD-like"/>
    <property type="match status" value="1"/>
</dbReference>
<keyword evidence="4 14" id="KW-0479">Metal-binding</keyword>
<dbReference type="GO" id="GO:0005768">
    <property type="term" value="C:endosome"/>
    <property type="evidence" value="ECO:0007669"/>
    <property type="project" value="TreeGrafter"/>
</dbReference>
<feature type="binding site" evidence="13">
    <location>
        <position position="743"/>
    </location>
    <ligand>
        <name>ATP</name>
        <dbReference type="ChEBI" id="CHEBI:30616"/>
    </ligand>
</feature>
<feature type="binding site" evidence="13">
    <location>
        <position position="448"/>
    </location>
    <ligand>
        <name>ATP</name>
        <dbReference type="ChEBI" id="CHEBI:30616"/>
    </ligand>
</feature>
<dbReference type="GO" id="GO:0016887">
    <property type="term" value="F:ATP hydrolysis activity"/>
    <property type="evidence" value="ECO:0007669"/>
    <property type="project" value="InterPro"/>
</dbReference>
<dbReference type="InterPro" id="IPR023214">
    <property type="entry name" value="HAD_sf"/>
</dbReference>
<dbReference type="InterPro" id="IPR032631">
    <property type="entry name" value="P-type_ATPase_N"/>
</dbReference>
<dbReference type="NCBIfam" id="TIGR01652">
    <property type="entry name" value="ATPase-Plipid"/>
    <property type="match status" value="1"/>
</dbReference>
<accession>A0A7J6MK98</accession>
<dbReference type="PROSITE" id="PS00154">
    <property type="entry name" value="ATPASE_E1_E2"/>
    <property type="match status" value="1"/>
</dbReference>
<dbReference type="InterPro" id="IPR023298">
    <property type="entry name" value="ATPase_P-typ_TM_dom_sf"/>
</dbReference>
<dbReference type="AlphaFoldDB" id="A0A7J6MK98"/>
<evidence type="ECO:0000256" key="7">
    <source>
        <dbReference type="ARBA" id="ARBA00022842"/>
    </source>
</evidence>
<comment type="cofactor">
    <cofactor evidence="14">
        <name>Mg(2+)</name>
        <dbReference type="ChEBI" id="CHEBI:18420"/>
    </cofactor>
</comment>
<dbReference type="GO" id="GO:0005802">
    <property type="term" value="C:trans-Golgi network"/>
    <property type="evidence" value="ECO:0007669"/>
    <property type="project" value="TreeGrafter"/>
</dbReference>
<dbReference type="InterPro" id="IPR006539">
    <property type="entry name" value="P-type_ATPase_IV"/>
</dbReference>
<reference evidence="21 22" key="1">
    <citation type="submission" date="2020-04" db="EMBL/GenBank/DDBJ databases">
        <title>Perkinsus olseni comparative genomics.</title>
        <authorList>
            <person name="Bogema D.R."/>
        </authorList>
    </citation>
    <scope>NUCLEOTIDE SEQUENCE [LARGE SCALE GENOMIC DNA]</scope>
    <source>
        <strain evidence="19">ATCC PRA-179</strain>
        <strain evidence="20">ATCC PRA-31</strain>
    </source>
</reference>
<feature type="binding site" evidence="14">
    <location>
        <position position="448"/>
    </location>
    <ligand>
        <name>Mg(2+)</name>
        <dbReference type="ChEBI" id="CHEBI:18420"/>
    </ligand>
</feature>
<dbReference type="SUPFAM" id="SSF81665">
    <property type="entry name" value="Calcium ATPase, transmembrane domain M"/>
    <property type="match status" value="1"/>
</dbReference>
<evidence type="ECO:0000256" key="4">
    <source>
        <dbReference type="ARBA" id="ARBA00022723"/>
    </source>
</evidence>
<feature type="transmembrane region" description="Helical" evidence="15">
    <location>
        <begin position="1086"/>
        <end position="1104"/>
    </location>
</feature>
<dbReference type="InterPro" id="IPR018303">
    <property type="entry name" value="ATPase_P-typ_P_site"/>
</dbReference>
<keyword evidence="9 15" id="KW-1133">Transmembrane helix</keyword>
<dbReference type="Pfam" id="PF16212">
    <property type="entry name" value="PhoLip_ATPase_C"/>
    <property type="match status" value="1"/>
</dbReference>
<feature type="transmembrane region" description="Helical" evidence="15">
    <location>
        <begin position="120"/>
        <end position="138"/>
    </location>
</feature>
<dbReference type="GO" id="GO:0045332">
    <property type="term" value="P:phospholipid translocation"/>
    <property type="evidence" value="ECO:0007669"/>
    <property type="project" value="TreeGrafter"/>
</dbReference>
<dbReference type="GO" id="GO:0140326">
    <property type="term" value="F:ATPase-coupled intramembrane lipid transporter activity"/>
    <property type="evidence" value="ECO:0007669"/>
    <property type="project" value="UniProtKB-EC"/>
</dbReference>
<keyword evidence="5 13" id="KW-0547">Nucleotide-binding</keyword>
<feature type="binding site" evidence="13">
    <location>
        <position position="840"/>
    </location>
    <ligand>
        <name>ATP</name>
        <dbReference type="ChEBI" id="CHEBI:30616"/>
    </ligand>
</feature>
<dbReference type="SUPFAM" id="SSF81660">
    <property type="entry name" value="Metal cation-transporting ATPase, ATP-binding domain N"/>
    <property type="match status" value="1"/>
</dbReference>
<dbReference type="GO" id="GO:0006890">
    <property type="term" value="P:retrograde vesicle-mediated transport, Golgi to endoplasmic reticulum"/>
    <property type="evidence" value="ECO:0007669"/>
    <property type="project" value="TreeGrafter"/>
</dbReference>
<dbReference type="SFLD" id="SFLDS00003">
    <property type="entry name" value="Haloacid_Dehalogenase"/>
    <property type="match status" value="1"/>
</dbReference>
<feature type="binding site" evidence="13">
    <location>
        <position position="447"/>
    </location>
    <ligand>
        <name>ATP</name>
        <dbReference type="ChEBI" id="CHEBI:30616"/>
    </ligand>
</feature>
<feature type="active site" description="4-aspartylphosphate intermediate" evidence="12">
    <location>
        <position position="446"/>
    </location>
</feature>
<feature type="transmembrane region" description="Helical" evidence="15">
    <location>
        <begin position="381"/>
        <end position="402"/>
    </location>
</feature>
<dbReference type="GO" id="GO:0006897">
    <property type="term" value="P:endocytosis"/>
    <property type="evidence" value="ECO:0007669"/>
    <property type="project" value="TreeGrafter"/>
</dbReference>
<feature type="domain" description="P-type ATPase N-terminal" evidence="17">
    <location>
        <begin position="93"/>
        <end position="147"/>
    </location>
</feature>
<feature type="binding site" evidence="13">
    <location>
        <position position="446"/>
    </location>
    <ligand>
        <name>ATP</name>
        <dbReference type="ChEBI" id="CHEBI:30616"/>
    </ligand>
</feature>
<feature type="binding site" evidence="13">
    <location>
        <position position="865"/>
    </location>
    <ligand>
        <name>ATP</name>
        <dbReference type="ChEBI" id="CHEBI:30616"/>
    </ligand>
</feature>
<feature type="binding site" evidence="13">
    <location>
        <position position="628"/>
    </location>
    <ligand>
        <name>ATP</name>
        <dbReference type="ChEBI" id="CHEBI:30616"/>
    </ligand>
</feature>
<dbReference type="Gene3D" id="3.40.50.1000">
    <property type="entry name" value="HAD superfamily/HAD-like"/>
    <property type="match status" value="1"/>
</dbReference>
<dbReference type="Pfam" id="PF16209">
    <property type="entry name" value="PhoLip_ATPase_N"/>
    <property type="match status" value="1"/>
</dbReference>
<feature type="binding site" evidence="13">
    <location>
        <position position="661"/>
    </location>
    <ligand>
        <name>ATP</name>
        <dbReference type="ChEBI" id="CHEBI:30616"/>
    </ligand>
</feature>
<protein>
    <recommendedName>
        <fullName evidence="15">Phospholipid-transporting ATPase</fullName>
        <ecNumber evidence="15">7.6.2.1</ecNumber>
    </recommendedName>
</protein>
<organism evidence="20 22">
    <name type="scientific">Perkinsus olseni</name>
    <name type="common">Perkinsus atlanticus</name>
    <dbReference type="NCBI Taxonomy" id="32597"/>
    <lineage>
        <taxon>Eukaryota</taxon>
        <taxon>Sar</taxon>
        <taxon>Alveolata</taxon>
        <taxon>Perkinsozoa</taxon>
        <taxon>Perkinsea</taxon>
        <taxon>Perkinsida</taxon>
        <taxon>Perkinsidae</taxon>
        <taxon>Perkinsus</taxon>
    </lineage>
</organism>
<feature type="region of interest" description="Disordered" evidence="16">
    <location>
        <begin position="493"/>
        <end position="512"/>
    </location>
</feature>
<feature type="binding site" evidence="13">
    <location>
        <position position="604"/>
    </location>
    <ligand>
        <name>ATP</name>
        <dbReference type="ChEBI" id="CHEBI:30616"/>
    </ligand>
</feature>
<comment type="caution">
    <text evidence="20">The sequence shown here is derived from an EMBL/GenBank/DDBJ whole genome shotgun (WGS) entry which is preliminary data.</text>
</comment>
<keyword evidence="10 15" id="KW-0472">Membrane</keyword>
<keyword evidence="7 14" id="KW-0460">Magnesium</keyword>
<dbReference type="SFLD" id="SFLDF00027">
    <property type="entry name" value="p-type_atpase"/>
    <property type="match status" value="1"/>
</dbReference>
<feature type="binding site" evidence="14">
    <location>
        <position position="865"/>
    </location>
    <ligand>
        <name>Mg(2+)</name>
        <dbReference type="ChEBI" id="CHEBI:18420"/>
    </ligand>
</feature>
<keyword evidence="8 15" id="KW-1278">Translocase</keyword>
<evidence type="ECO:0000256" key="11">
    <source>
        <dbReference type="ARBA" id="ARBA00034036"/>
    </source>
</evidence>
<dbReference type="InterPro" id="IPR036412">
    <property type="entry name" value="HAD-like_sf"/>
</dbReference>
<feature type="transmembrane region" description="Helical" evidence="15">
    <location>
        <begin position="144"/>
        <end position="163"/>
    </location>
</feature>
<comment type="similarity">
    <text evidence="2 15">Belongs to the cation transport ATPase (P-type) (TC 3.A.3) family. Type IV subfamily.</text>
</comment>
<dbReference type="GO" id="GO:0005524">
    <property type="term" value="F:ATP binding"/>
    <property type="evidence" value="ECO:0007669"/>
    <property type="project" value="UniProtKB-UniRule"/>
</dbReference>
<dbReference type="GO" id="GO:0000287">
    <property type="term" value="F:magnesium ion binding"/>
    <property type="evidence" value="ECO:0007669"/>
    <property type="project" value="UniProtKB-UniRule"/>
</dbReference>
<evidence type="ECO:0000256" key="1">
    <source>
        <dbReference type="ARBA" id="ARBA00004141"/>
    </source>
</evidence>
<evidence type="ECO:0000259" key="18">
    <source>
        <dbReference type="Pfam" id="PF16212"/>
    </source>
</evidence>
<dbReference type="Proteomes" id="UP000570595">
    <property type="component" value="Unassembled WGS sequence"/>
</dbReference>
<dbReference type="Pfam" id="PF13246">
    <property type="entry name" value="Cation_ATPase"/>
    <property type="match status" value="1"/>
</dbReference>
<evidence type="ECO:0000256" key="10">
    <source>
        <dbReference type="ARBA" id="ARBA00023136"/>
    </source>
</evidence>
<evidence type="ECO:0000256" key="15">
    <source>
        <dbReference type="RuleBase" id="RU362033"/>
    </source>
</evidence>
<dbReference type="PRINTS" id="PR00119">
    <property type="entry name" value="CATATPASE"/>
</dbReference>
<dbReference type="InterPro" id="IPR001757">
    <property type="entry name" value="P_typ_ATPase"/>
</dbReference>
<dbReference type="InterPro" id="IPR032630">
    <property type="entry name" value="P_typ_ATPase_c"/>
</dbReference>
<dbReference type="FunFam" id="3.40.50.1000:FF:000084">
    <property type="entry name" value="Phospholipid-transporting ATPase"/>
    <property type="match status" value="1"/>
</dbReference>
<evidence type="ECO:0000256" key="16">
    <source>
        <dbReference type="SAM" id="MobiDB-lite"/>
    </source>
</evidence>
<feature type="transmembrane region" description="Helical" evidence="15">
    <location>
        <begin position="1027"/>
        <end position="1048"/>
    </location>
</feature>
<dbReference type="EC" id="7.6.2.1" evidence="15"/>
<dbReference type="SFLD" id="SFLDG00002">
    <property type="entry name" value="C1.7:_P-type_atpase_like"/>
    <property type="match status" value="1"/>
</dbReference>